<dbReference type="GO" id="GO:0046872">
    <property type="term" value="F:metal ion binding"/>
    <property type="evidence" value="ECO:0007669"/>
    <property type="project" value="UniProtKB-KW"/>
</dbReference>
<protein>
    <submittedName>
        <fullName evidence="8">Unnamed protein product</fullName>
    </submittedName>
</protein>
<evidence type="ECO:0000256" key="6">
    <source>
        <dbReference type="SAM" id="MobiDB-lite"/>
    </source>
</evidence>
<feature type="compositionally biased region" description="Polar residues" evidence="6">
    <location>
        <begin position="16"/>
        <end position="37"/>
    </location>
</feature>
<feature type="binding site" evidence="5">
    <location>
        <position position="926"/>
    </location>
    <ligand>
        <name>Zn(2+)</name>
        <dbReference type="ChEBI" id="CHEBI:29105"/>
        <label>1</label>
    </ligand>
</feature>
<dbReference type="PANTHER" id="PTHR11347">
    <property type="entry name" value="CYCLIC NUCLEOTIDE PHOSPHODIESTERASE"/>
    <property type="match status" value="1"/>
</dbReference>
<dbReference type="InterPro" id="IPR023088">
    <property type="entry name" value="PDEase"/>
</dbReference>
<feature type="compositionally biased region" description="Polar residues" evidence="6">
    <location>
        <begin position="717"/>
        <end position="732"/>
    </location>
</feature>
<feature type="compositionally biased region" description="Basic and acidic residues" evidence="6">
    <location>
        <begin position="797"/>
        <end position="807"/>
    </location>
</feature>
<dbReference type="Proteomes" id="UP001165083">
    <property type="component" value="Unassembled WGS sequence"/>
</dbReference>
<feature type="region of interest" description="Disordered" evidence="6">
    <location>
        <begin position="1"/>
        <end position="93"/>
    </location>
</feature>
<dbReference type="OrthoDB" id="189220at2759"/>
<dbReference type="SMART" id="SM00065">
    <property type="entry name" value="GAF"/>
    <property type="match status" value="1"/>
</dbReference>
<evidence type="ECO:0000259" key="7">
    <source>
        <dbReference type="PROSITE" id="PS51845"/>
    </source>
</evidence>
<dbReference type="GO" id="GO:0007165">
    <property type="term" value="P:signal transduction"/>
    <property type="evidence" value="ECO:0007669"/>
    <property type="project" value="InterPro"/>
</dbReference>
<feature type="compositionally biased region" description="Acidic residues" evidence="6">
    <location>
        <begin position="808"/>
        <end position="819"/>
    </location>
</feature>
<feature type="region of interest" description="Disordered" evidence="6">
    <location>
        <begin position="797"/>
        <end position="826"/>
    </location>
</feature>
<organism evidence="8 9">
    <name type="scientific">Phytophthora lilii</name>
    <dbReference type="NCBI Taxonomy" id="2077276"/>
    <lineage>
        <taxon>Eukaryota</taxon>
        <taxon>Sar</taxon>
        <taxon>Stramenopiles</taxon>
        <taxon>Oomycota</taxon>
        <taxon>Peronosporomycetes</taxon>
        <taxon>Peronosporales</taxon>
        <taxon>Peronosporaceae</taxon>
        <taxon>Phytophthora</taxon>
    </lineage>
</organism>
<keyword evidence="1" id="KW-0140">cGMP</keyword>
<evidence type="ECO:0000256" key="1">
    <source>
        <dbReference type="ARBA" id="ARBA00022535"/>
    </source>
</evidence>
<keyword evidence="2 5" id="KW-0479">Metal-binding</keyword>
<accession>A0A9W6X3D1</accession>
<gene>
    <name evidence="8" type="ORF">Plil01_001253700</name>
</gene>
<dbReference type="AlphaFoldDB" id="A0A9W6X3D1"/>
<dbReference type="GO" id="GO:0004114">
    <property type="term" value="F:3',5'-cyclic-nucleotide phosphodiesterase activity"/>
    <property type="evidence" value="ECO:0007669"/>
    <property type="project" value="InterPro"/>
</dbReference>
<dbReference type="PROSITE" id="PS51845">
    <property type="entry name" value="PDEASE_I_2"/>
    <property type="match status" value="1"/>
</dbReference>
<feature type="domain" description="PDEase" evidence="7">
    <location>
        <begin position="826"/>
        <end position="1011"/>
    </location>
</feature>
<evidence type="ECO:0000256" key="4">
    <source>
        <dbReference type="PIRSR" id="PIRSR623088-1"/>
    </source>
</evidence>
<evidence type="ECO:0000256" key="3">
    <source>
        <dbReference type="ARBA" id="ARBA00022801"/>
    </source>
</evidence>
<dbReference type="Gene3D" id="1.10.1300.10">
    <property type="entry name" value="3'5'-cyclic nucleotide phosphodiesterase, catalytic domain"/>
    <property type="match status" value="1"/>
</dbReference>
<evidence type="ECO:0000313" key="8">
    <source>
        <dbReference type="EMBL" id="GMF29509.1"/>
    </source>
</evidence>
<dbReference type="InterPro" id="IPR036971">
    <property type="entry name" value="PDEase_catalytic_dom_sf"/>
</dbReference>
<dbReference type="PRINTS" id="PR00387">
    <property type="entry name" value="PDIESTERASE1"/>
</dbReference>
<dbReference type="SUPFAM" id="SSF55781">
    <property type="entry name" value="GAF domain-like"/>
    <property type="match status" value="1"/>
</dbReference>
<proteinExistence type="predicted"/>
<keyword evidence="9" id="KW-1185">Reference proteome</keyword>
<evidence type="ECO:0000313" key="9">
    <source>
        <dbReference type="Proteomes" id="UP001165083"/>
    </source>
</evidence>
<feature type="binding site" evidence="5">
    <location>
        <position position="963"/>
    </location>
    <ligand>
        <name>Zn(2+)</name>
        <dbReference type="ChEBI" id="CHEBI:29105"/>
        <label>1</label>
    </ligand>
</feature>
<reference evidence="8" key="1">
    <citation type="submission" date="2023-04" db="EMBL/GenBank/DDBJ databases">
        <title>Phytophthora lilii NBRC 32176.</title>
        <authorList>
            <person name="Ichikawa N."/>
            <person name="Sato H."/>
            <person name="Tonouchi N."/>
        </authorList>
    </citation>
    <scope>NUCLEOTIDE SEQUENCE</scope>
    <source>
        <strain evidence="8">NBRC 32176</strain>
    </source>
</reference>
<evidence type="ECO:0000256" key="2">
    <source>
        <dbReference type="ARBA" id="ARBA00022723"/>
    </source>
</evidence>
<dbReference type="Gene3D" id="3.30.450.40">
    <property type="match status" value="1"/>
</dbReference>
<dbReference type="SUPFAM" id="SSF109604">
    <property type="entry name" value="HD-domain/PDEase-like"/>
    <property type="match status" value="1"/>
</dbReference>
<feature type="region of interest" description="Disordered" evidence="6">
    <location>
        <begin position="711"/>
        <end position="733"/>
    </location>
</feature>
<feature type="binding site" evidence="5">
    <location>
        <position position="963"/>
    </location>
    <ligand>
        <name>Zn(2+)</name>
        <dbReference type="ChEBI" id="CHEBI:29105"/>
        <label>2</label>
    </ligand>
</feature>
<dbReference type="InterPro" id="IPR002073">
    <property type="entry name" value="PDEase_catalytic_dom"/>
</dbReference>
<keyword evidence="3" id="KW-0378">Hydrolase</keyword>
<feature type="compositionally biased region" description="Basic and acidic residues" evidence="6">
    <location>
        <begin position="1"/>
        <end position="13"/>
    </location>
</feature>
<dbReference type="InterPro" id="IPR003018">
    <property type="entry name" value="GAF"/>
</dbReference>
<dbReference type="InterPro" id="IPR029016">
    <property type="entry name" value="GAF-like_dom_sf"/>
</dbReference>
<dbReference type="InterPro" id="IPR003607">
    <property type="entry name" value="HD/PDEase_dom"/>
</dbReference>
<sequence>MTRLHRLEGDPHGLTDASTSGGPSALSVNLPSISGTLDDSDKKFMPIPPQRGSKPHSKKNTQLSDSRIHLEPLRPLTAGGGNGGRTSTRLTVSSSSGRVSWDSTVMEAGSTISENLNAFQELDRKLQFYKALAALKTRDAAQSEQALQKSLASLLFTAASALDATAVVLYSLSTSEIPVVKVVACSSSGPGIVGFETSLETFALRDLVEHCSIHDEVLATAGPAATYVACLQNLGTYNVSNDVDSVLGFSTASVLAGVLPDEHGRPRFVMEARSTQEAVAFSKELMHATLTAVENAVYPFELRRALARHTQAQAVVEEALWHAVGPPDTFVDNQDSVQSARNLLRGKSERPSNAEAEWLHSPDVGHLAAEIMTVAPVVSGVCLIELHTDKHSCEILASHGMGFEENHQQAFCALVGSTKVLFQRLLGSARTHERLDLSDDVALGSALHLETDVDHLLTFLPVPSSRGAKPSGILCLVSNSAEALAASMLEVEPELPLEIQLQPILVAIALALAAKQRSDDLRASTRQKRQLLALCRSHFLVESVRDPSSLVALICEIGSAMFHTAHVTLYVSDMIKHELWSLSSLSSVNGLRIPYGRGIAGHVAATKKALTVHRPYEDPRFDRSFDAKFGFKTESLLTQPVLDRAGETVGVLQAVNFGQFPAASPPVARYDNEVMAVYLRLVAHALHVNSSLIIFAKVQADYWANRAAQDAARDESSAGTEGNDNNTTSGMGNSELGLDAKFEVASVHSLLDLSGFDEAKCIPRNKWSTFAYACWALGRFLTLQRIAKSRLQQLAQMRRERAEHGQADDDEDDSDEAQEEADRVLTRPRVRSRTASVVRASRAHSLITRWHRMTMGQDGFGQVEELLRDSFDPLTKSVPELENYSYQLFEGLVLIGTFRIEEHTLRAFIGELASKYRDVPYHSFYHGFDVALASYALMRSPEVLSVIKELEALSLLIAALGHDADHPENDNQFEVDSNSALALCYNDISVLENHHAATTFAVLRSKFYHCR</sequence>
<feature type="active site" description="Proton donor" evidence="4">
    <location>
        <position position="922"/>
    </location>
</feature>
<dbReference type="EMBL" id="BSXW01000782">
    <property type="protein sequence ID" value="GMF29509.1"/>
    <property type="molecule type" value="Genomic_DNA"/>
</dbReference>
<comment type="caution">
    <text evidence="8">The sequence shown here is derived from an EMBL/GenBank/DDBJ whole genome shotgun (WGS) entry which is preliminary data.</text>
</comment>
<evidence type="ECO:0000256" key="5">
    <source>
        <dbReference type="PIRSR" id="PIRSR623088-3"/>
    </source>
</evidence>
<feature type="binding site" evidence="5">
    <location>
        <position position="962"/>
    </location>
    <ligand>
        <name>Zn(2+)</name>
        <dbReference type="ChEBI" id="CHEBI:29105"/>
        <label>1</label>
    </ligand>
</feature>
<dbReference type="Pfam" id="PF00233">
    <property type="entry name" value="PDEase_I"/>
    <property type="match status" value="1"/>
</dbReference>
<dbReference type="Pfam" id="PF01590">
    <property type="entry name" value="GAF"/>
    <property type="match status" value="1"/>
</dbReference>
<dbReference type="CDD" id="cd00077">
    <property type="entry name" value="HDc"/>
    <property type="match status" value="1"/>
</dbReference>
<name>A0A9W6X3D1_9STRA</name>